<sequence length="105" mass="11464">MTHRERHSWRAANLVYSDQKMTLTREGRRSVRNSSALTSECAKSGGGVTVRGNRCHGQSLLPLRGFDGESRGRGIRGAARHPIDGSSTLSLAYSLSSLSHQVLQE</sequence>
<accession>A0A8S1GR65</accession>
<protein>
    <submittedName>
        <fullName evidence="2">Uncharacterized protein</fullName>
    </submittedName>
</protein>
<gene>
    <name evidence="2" type="ORF">CAUJ_LOCUS1211</name>
</gene>
<dbReference type="AlphaFoldDB" id="A0A8S1GR65"/>
<comment type="caution">
    <text evidence="2">The sequence shown here is derived from an EMBL/GenBank/DDBJ whole genome shotgun (WGS) entry which is preliminary data.</text>
</comment>
<dbReference type="Proteomes" id="UP000835052">
    <property type="component" value="Unassembled WGS sequence"/>
</dbReference>
<proteinExistence type="predicted"/>
<reference evidence="2" key="1">
    <citation type="submission" date="2020-10" db="EMBL/GenBank/DDBJ databases">
        <authorList>
            <person name="Kikuchi T."/>
        </authorList>
    </citation>
    <scope>NUCLEOTIDE SEQUENCE</scope>
    <source>
        <strain evidence="2">NKZ352</strain>
    </source>
</reference>
<dbReference type="EMBL" id="CAJGYM010000002">
    <property type="protein sequence ID" value="CAD6185292.1"/>
    <property type="molecule type" value="Genomic_DNA"/>
</dbReference>
<keyword evidence="3" id="KW-1185">Reference proteome</keyword>
<evidence type="ECO:0000313" key="3">
    <source>
        <dbReference type="Proteomes" id="UP000835052"/>
    </source>
</evidence>
<name>A0A8S1GR65_9PELO</name>
<evidence type="ECO:0000313" key="2">
    <source>
        <dbReference type="EMBL" id="CAD6185292.1"/>
    </source>
</evidence>
<feature type="region of interest" description="Disordered" evidence="1">
    <location>
        <begin position="25"/>
        <end position="49"/>
    </location>
</feature>
<organism evidence="2 3">
    <name type="scientific">Caenorhabditis auriculariae</name>
    <dbReference type="NCBI Taxonomy" id="2777116"/>
    <lineage>
        <taxon>Eukaryota</taxon>
        <taxon>Metazoa</taxon>
        <taxon>Ecdysozoa</taxon>
        <taxon>Nematoda</taxon>
        <taxon>Chromadorea</taxon>
        <taxon>Rhabditida</taxon>
        <taxon>Rhabditina</taxon>
        <taxon>Rhabditomorpha</taxon>
        <taxon>Rhabditoidea</taxon>
        <taxon>Rhabditidae</taxon>
        <taxon>Peloderinae</taxon>
        <taxon>Caenorhabditis</taxon>
    </lineage>
</organism>
<evidence type="ECO:0000256" key="1">
    <source>
        <dbReference type="SAM" id="MobiDB-lite"/>
    </source>
</evidence>